<reference evidence="2 3" key="1">
    <citation type="submission" date="2016-07" db="EMBL/GenBank/DDBJ databases">
        <title>Pervasive Adenine N6-methylation of Active Genes in Fungi.</title>
        <authorList>
            <consortium name="DOE Joint Genome Institute"/>
            <person name="Mondo S.J."/>
            <person name="Dannebaum R.O."/>
            <person name="Kuo R.C."/>
            <person name="Labutti K."/>
            <person name="Haridas S."/>
            <person name="Kuo A."/>
            <person name="Salamov A."/>
            <person name="Ahrendt S.R."/>
            <person name="Lipzen A."/>
            <person name="Sullivan W."/>
            <person name="Andreopoulos W.B."/>
            <person name="Clum A."/>
            <person name="Lindquist E."/>
            <person name="Daum C."/>
            <person name="Ramamoorthy G.K."/>
            <person name="Gryganskyi A."/>
            <person name="Culley D."/>
            <person name="Magnuson J.K."/>
            <person name="James T.Y."/>
            <person name="O'Malley M.A."/>
            <person name="Stajich J.E."/>
            <person name="Spatafora J.W."/>
            <person name="Visel A."/>
            <person name="Grigoriev I.V."/>
        </authorList>
    </citation>
    <scope>NUCLEOTIDE SEQUENCE [LARGE SCALE GENOMIC DNA]</scope>
    <source>
        <strain evidence="2 3">NRRL 3116</strain>
    </source>
</reference>
<feature type="transmembrane region" description="Helical" evidence="1">
    <location>
        <begin position="58"/>
        <end position="80"/>
    </location>
</feature>
<keyword evidence="3" id="KW-1185">Reference proteome</keyword>
<dbReference type="AlphaFoldDB" id="A0A1Y2GX65"/>
<dbReference type="GeneID" id="33564842"/>
<protein>
    <submittedName>
        <fullName evidence="2">Uncharacterized protein</fullName>
    </submittedName>
</protein>
<organism evidence="2 3">
    <name type="scientific">Lobosporangium transversale</name>
    <dbReference type="NCBI Taxonomy" id="64571"/>
    <lineage>
        <taxon>Eukaryota</taxon>
        <taxon>Fungi</taxon>
        <taxon>Fungi incertae sedis</taxon>
        <taxon>Mucoromycota</taxon>
        <taxon>Mortierellomycotina</taxon>
        <taxon>Mortierellomycetes</taxon>
        <taxon>Mortierellales</taxon>
        <taxon>Mortierellaceae</taxon>
        <taxon>Lobosporangium</taxon>
    </lineage>
</organism>
<gene>
    <name evidence="2" type="ORF">BCR41DRAFT_346983</name>
</gene>
<evidence type="ECO:0000256" key="1">
    <source>
        <dbReference type="SAM" id="Phobius"/>
    </source>
</evidence>
<keyword evidence="1" id="KW-0472">Membrane</keyword>
<dbReference type="Proteomes" id="UP000193648">
    <property type="component" value="Unassembled WGS sequence"/>
</dbReference>
<comment type="caution">
    <text evidence="2">The sequence shown here is derived from an EMBL/GenBank/DDBJ whole genome shotgun (WGS) entry which is preliminary data.</text>
</comment>
<accession>A0A1Y2GX65</accession>
<evidence type="ECO:0000313" key="2">
    <source>
        <dbReference type="EMBL" id="ORZ26855.1"/>
    </source>
</evidence>
<proteinExistence type="predicted"/>
<dbReference type="InParanoid" id="A0A1Y2GX65"/>
<sequence length="85" mass="10093">MRCVDTFDRDQGGWSFLCSFVCCTCVSHLTSTLLISFLERHFCCFYDKERKKKKWRQLAVVAMLMMMMMMMIMMIMMMMMDVGGI</sequence>
<keyword evidence="1" id="KW-0812">Transmembrane</keyword>
<evidence type="ECO:0000313" key="3">
    <source>
        <dbReference type="Proteomes" id="UP000193648"/>
    </source>
</evidence>
<feature type="transmembrane region" description="Helical" evidence="1">
    <location>
        <begin position="14"/>
        <end position="38"/>
    </location>
</feature>
<keyword evidence="1" id="KW-1133">Transmembrane helix</keyword>
<name>A0A1Y2GX65_9FUNG</name>
<dbReference type="RefSeq" id="XP_021884602.1">
    <property type="nucleotide sequence ID" value="XM_022022998.1"/>
</dbReference>
<dbReference type="EMBL" id="MCFF01000005">
    <property type="protein sequence ID" value="ORZ26855.1"/>
    <property type="molecule type" value="Genomic_DNA"/>
</dbReference>